<dbReference type="PROSITE" id="PS00455">
    <property type="entry name" value="AMP_BINDING"/>
    <property type="match status" value="1"/>
</dbReference>
<dbReference type="FunFam" id="2.30.38.10:FF:000001">
    <property type="entry name" value="Non-ribosomal peptide synthetase PvdI"/>
    <property type="match status" value="1"/>
</dbReference>
<evidence type="ECO:0000259" key="7">
    <source>
        <dbReference type="PROSITE" id="PS52004"/>
    </source>
</evidence>
<feature type="domain" description="Ketosynthase family 3 (KS3)" evidence="7">
    <location>
        <begin position="6"/>
        <end position="429"/>
    </location>
</feature>
<dbReference type="STRING" id="311334.SAMN05421846_105204"/>
<evidence type="ECO:0000313" key="8">
    <source>
        <dbReference type="EMBL" id="SDI25444.1"/>
    </source>
</evidence>
<dbReference type="Gene3D" id="3.40.50.980">
    <property type="match status" value="2"/>
</dbReference>
<dbReference type="InterPro" id="IPR023213">
    <property type="entry name" value="CAT-like_dom_sf"/>
</dbReference>
<dbReference type="InterPro" id="IPR036736">
    <property type="entry name" value="ACP-like_sf"/>
</dbReference>
<dbReference type="InterPro" id="IPR025110">
    <property type="entry name" value="AMP-bd_C"/>
</dbReference>
<dbReference type="InterPro" id="IPR045851">
    <property type="entry name" value="AMP-bd_C_sf"/>
</dbReference>
<dbReference type="Pfam" id="PF00550">
    <property type="entry name" value="PP-binding"/>
    <property type="match status" value="2"/>
</dbReference>
<dbReference type="InterPro" id="IPR014030">
    <property type="entry name" value="Ketoacyl_synth_N"/>
</dbReference>
<dbReference type="Gene3D" id="3.30.559.10">
    <property type="entry name" value="Chloramphenicol acetyltransferase-like domain"/>
    <property type="match status" value="2"/>
</dbReference>
<reference evidence="9" key="1">
    <citation type="submission" date="2016-10" db="EMBL/GenBank/DDBJ databases">
        <authorList>
            <person name="Varghese N."/>
            <person name="Submissions S."/>
        </authorList>
    </citation>
    <scope>NUCLEOTIDE SEQUENCE [LARGE SCALE GENOMIC DNA]</scope>
    <source>
        <strain evidence="9">DSM 17071</strain>
    </source>
</reference>
<dbReference type="InterPro" id="IPR020841">
    <property type="entry name" value="PKS_Beta-ketoAc_synthase_dom"/>
</dbReference>
<feature type="domain" description="Carrier" evidence="6">
    <location>
        <begin position="1398"/>
        <end position="1472"/>
    </location>
</feature>
<dbReference type="SUPFAM" id="SSF52777">
    <property type="entry name" value="CoA-dependent acyltransferases"/>
    <property type="match status" value="4"/>
</dbReference>
<dbReference type="SUPFAM" id="SSF52151">
    <property type="entry name" value="FabD/lysophospholipase-like"/>
    <property type="match status" value="1"/>
</dbReference>
<dbReference type="InterPro" id="IPR049490">
    <property type="entry name" value="C883_1060-like_KR_N"/>
</dbReference>
<dbReference type="Pfam" id="PF13193">
    <property type="entry name" value="AMP-binding_C"/>
    <property type="match status" value="1"/>
</dbReference>
<dbReference type="PROSITE" id="PS00012">
    <property type="entry name" value="PHOSPHOPANTETHEINE"/>
    <property type="match status" value="2"/>
</dbReference>
<dbReference type="SUPFAM" id="SSF56801">
    <property type="entry name" value="Acetyl-CoA synthetase-like"/>
    <property type="match status" value="1"/>
</dbReference>
<evidence type="ECO:0000256" key="2">
    <source>
        <dbReference type="ARBA" id="ARBA00022450"/>
    </source>
</evidence>
<organism evidence="8 9">
    <name type="scientific">Chryseobacterium taeanense</name>
    <dbReference type="NCBI Taxonomy" id="311334"/>
    <lineage>
        <taxon>Bacteria</taxon>
        <taxon>Pseudomonadati</taxon>
        <taxon>Bacteroidota</taxon>
        <taxon>Flavobacteriia</taxon>
        <taxon>Flavobacteriales</taxon>
        <taxon>Weeksellaceae</taxon>
        <taxon>Chryseobacterium group</taxon>
        <taxon>Chryseobacterium</taxon>
    </lineage>
</organism>
<dbReference type="InterPro" id="IPR020806">
    <property type="entry name" value="PKS_PP-bd"/>
</dbReference>
<evidence type="ECO:0000259" key="6">
    <source>
        <dbReference type="PROSITE" id="PS50075"/>
    </source>
</evidence>
<dbReference type="InterPro" id="IPR016039">
    <property type="entry name" value="Thiolase-like"/>
</dbReference>
<proteinExistence type="inferred from homology"/>
<dbReference type="Gene3D" id="3.30.70.250">
    <property type="entry name" value="Malonyl-CoA ACP transacylase, ACP-binding"/>
    <property type="match status" value="1"/>
</dbReference>
<dbReference type="InterPro" id="IPR009081">
    <property type="entry name" value="PP-bd_ACP"/>
</dbReference>
<dbReference type="SMART" id="SM00825">
    <property type="entry name" value="PKS_KS"/>
    <property type="match status" value="1"/>
</dbReference>
<dbReference type="Pfam" id="PF00698">
    <property type="entry name" value="Acyl_transf_1"/>
    <property type="match status" value="1"/>
</dbReference>
<dbReference type="InterPro" id="IPR057326">
    <property type="entry name" value="KR_dom"/>
</dbReference>
<dbReference type="Pfam" id="PF00668">
    <property type="entry name" value="Condensation"/>
    <property type="match status" value="2"/>
</dbReference>
<dbReference type="EMBL" id="FNDW01000005">
    <property type="protein sequence ID" value="SDI25444.1"/>
    <property type="molecule type" value="Genomic_DNA"/>
</dbReference>
<dbReference type="FunFam" id="3.40.50.980:FF:000001">
    <property type="entry name" value="Non-ribosomal peptide synthetase"/>
    <property type="match status" value="1"/>
</dbReference>
<dbReference type="PROSITE" id="PS50075">
    <property type="entry name" value="CARRIER"/>
    <property type="match status" value="2"/>
</dbReference>
<dbReference type="OrthoDB" id="9778690at2"/>
<keyword evidence="2" id="KW-0596">Phosphopantetheine</keyword>
<dbReference type="Gene3D" id="3.30.300.30">
    <property type="match status" value="1"/>
</dbReference>
<dbReference type="NCBIfam" id="TIGR01733">
    <property type="entry name" value="AA-adenyl-dom"/>
    <property type="match status" value="1"/>
</dbReference>
<dbReference type="GO" id="GO:0005737">
    <property type="term" value="C:cytoplasm"/>
    <property type="evidence" value="ECO:0007669"/>
    <property type="project" value="TreeGrafter"/>
</dbReference>
<dbReference type="Gene3D" id="3.40.50.720">
    <property type="entry name" value="NAD(P)-binding Rossmann-like Domain"/>
    <property type="match status" value="1"/>
</dbReference>
<dbReference type="SUPFAM" id="SSF53901">
    <property type="entry name" value="Thiolase-like"/>
    <property type="match status" value="1"/>
</dbReference>
<dbReference type="InterPro" id="IPR018201">
    <property type="entry name" value="Ketoacyl_synth_AS"/>
</dbReference>
<dbReference type="InterPro" id="IPR014031">
    <property type="entry name" value="Ketoacyl_synth_C"/>
</dbReference>
<dbReference type="Pfam" id="PF21394">
    <property type="entry name" value="Beta-ketacyl_N"/>
    <property type="match status" value="1"/>
</dbReference>
<dbReference type="InterPro" id="IPR020845">
    <property type="entry name" value="AMP-binding_CS"/>
</dbReference>
<name>A0A1G8J2J9_9FLAO</name>
<comment type="similarity">
    <text evidence="5">In the C-terminal section; belongs to the NRP synthetase family.</text>
</comment>
<dbReference type="InterPro" id="IPR014043">
    <property type="entry name" value="Acyl_transferase_dom"/>
</dbReference>
<dbReference type="InterPro" id="IPR036291">
    <property type="entry name" value="NAD(P)-bd_dom_sf"/>
</dbReference>
<dbReference type="Gene3D" id="3.30.70.3290">
    <property type="match status" value="1"/>
</dbReference>
<dbReference type="Proteomes" id="UP000198869">
    <property type="component" value="Unassembled WGS sequence"/>
</dbReference>
<dbReference type="Gene3D" id="3.40.366.10">
    <property type="entry name" value="Malonyl-Coenzyme A Acyl Carrier Protein, domain 2"/>
    <property type="match status" value="1"/>
</dbReference>
<keyword evidence="9" id="KW-1185">Reference proteome</keyword>
<dbReference type="RefSeq" id="WP_089857581.1">
    <property type="nucleotide sequence ID" value="NZ_FNDW01000005.1"/>
</dbReference>
<dbReference type="Pfam" id="PF16197">
    <property type="entry name" value="KAsynt_C_assoc"/>
    <property type="match status" value="1"/>
</dbReference>
<dbReference type="Gene3D" id="3.30.559.30">
    <property type="entry name" value="Nonribosomal peptide synthetase, condensation domain"/>
    <property type="match status" value="2"/>
</dbReference>
<dbReference type="InterPro" id="IPR006162">
    <property type="entry name" value="Ppantetheine_attach_site"/>
</dbReference>
<dbReference type="SMART" id="SM00823">
    <property type="entry name" value="PKS_PP"/>
    <property type="match status" value="2"/>
</dbReference>
<dbReference type="Gene3D" id="3.40.47.10">
    <property type="match status" value="1"/>
</dbReference>
<dbReference type="InterPro" id="IPR013968">
    <property type="entry name" value="PKS_KR"/>
</dbReference>
<keyword evidence="3" id="KW-0597">Phosphoprotein</keyword>
<dbReference type="CDD" id="cd08953">
    <property type="entry name" value="KR_2_SDR_x"/>
    <property type="match status" value="1"/>
</dbReference>
<dbReference type="FunFam" id="3.30.300.30:FF:000010">
    <property type="entry name" value="Enterobactin synthetase component F"/>
    <property type="match status" value="1"/>
</dbReference>
<dbReference type="InterPro" id="IPR016036">
    <property type="entry name" value="Malonyl_transacylase_ACP-bd"/>
</dbReference>
<dbReference type="InterPro" id="IPR010071">
    <property type="entry name" value="AA_adenyl_dom"/>
</dbReference>
<dbReference type="CDD" id="cd00833">
    <property type="entry name" value="PKS"/>
    <property type="match status" value="1"/>
</dbReference>
<feature type="domain" description="Carrier" evidence="6">
    <location>
        <begin position="2440"/>
        <end position="2517"/>
    </location>
</feature>
<dbReference type="PROSITE" id="PS00606">
    <property type="entry name" value="KS3_1"/>
    <property type="match status" value="1"/>
</dbReference>
<dbReference type="SUPFAM" id="SSF47336">
    <property type="entry name" value="ACP-like"/>
    <property type="match status" value="2"/>
</dbReference>
<keyword evidence="4" id="KW-0808">Transferase</keyword>
<protein>
    <submittedName>
        <fullName evidence="8">Amino acid adenylation domain-containing protein</fullName>
    </submittedName>
</protein>
<dbReference type="Pfam" id="PF00501">
    <property type="entry name" value="AMP-binding"/>
    <property type="match status" value="1"/>
</dbReference>
<dbReference type="GO" id="GO:0043041">
    <property type="term" value="P:amino acid activation for nonribosomal peptide biosynthetic process"/>
    <property type="evidence" value="ECO:0007669"/>
    <property type="project" value="TreeGrafter"/>
</dbReference>
<dbReference type="PROSITE" id="PS52004">
    <property type="entry name" value="KS3_2"/>
    <property type="match status" value="1"/>
</dbReference>
<dbReference type="InterPro" id="IPR016035">
    <property type="entry name" value="Acyl_Trfase/lysoPLipase"/>
</dbReference>
<evidence type="ECO:0000313" key="9">
    <source>
        <dbReference type="Proteomes" id="UP000198869"/>
    </source>
</evidence>
<evidence type="ECO:0000256" key="1">
    <source>
        <dbReference type="ARBA" id="ARBA00001957"/>
    </source>
</evidence>
<dbReference type="GO" id="GO:0031177">
    <property type="term" value="F:phosphopantetheine binding"/>
    <property type="evidence" value="ECO:0007669"/>
    <property type="project" value="InterPro"/>
</dbReference>
<dbReference type="Gene3D" id="2.30.38.10">
    <property type="entry name" value="Luciferase, Domain 3"/>
    <property type="match status" value="1"/>
</dbReference>
<comment type="cofactor">
    <cofactor evidence="1">
        <name>pantetheine 4'-phosphate</name>
        <dbReference type="ChEBI" id="CHEBI:47942"/>
    </cofactor>
</comment>
<dbReference type="InterPro" id="IPR032821">
    <property type="entry name" value="PKS_assoc"/>
</dbReference>
<dbReference type="SMART" id="SM00827">
    <property type="entry name" value="PKS_AT"/>
    <property type="match status" value="1"/>
</dbReference>
<dbReference type="InterPro" id="IPR001242">
    <property type="entry name" value="Condensation_dom"/>
</dbReference>
<evidence type="ECO:0000256" key="5">
    <source>
        <dbReference type="ARBA" id="ARBA00029443"/>
    </source>
</evidence>
<dbReference type="GO" id="GO:0044550">
    <property type="term" value="P:secondary metabolite biosynthetic process"/>
    <property type="evidence" value="ECO:0007669"/>
    <property type="project" value="TreeGrafter"/>
</dbReference>
<evidence type="ECO:0000256" key="4">
    <source>
        <dbReference type="ARBA" id="ARBA00022679"/>
    </source>
</evidence>
<dbReference type="SMART" id="SM00822">
    <property type="entry name" value="PKS_KR"/>
    <property type="match status" value="1"/>
</dbReference>
<dbReference type="Pfam" id="PF08659">
    <property type="entry name" value="KR"/>
    <property type="match status" value="1"/>
</dbReference>
<dbReference type="SUPFAM" id="SSF51735">
    <property type="entry name" value="NAD(P)-binding Rossmann-fold domains"/>
    <property type="match status" value="1"/>
</dbReference>
<dbReference type="GO" id="GO:0006633">
    <property type="term" value="P:fatty acid biosynthetic process"/>
    <property type="evidence" value="ECO:0007669"/>
    <property type="project" value="InterPro"/>
</dbReference>
<dbReference type="InterPro" id="IPR000873">
    <property type="entry name" value="AMP-dep_synth/lig_dom"/>
</dbReference>
<gene>
    <name evidence="8" type="ORF">SAMN05421846_105204</name>
</gene>
<dbReference type="Gene3D" id="1.10.1200.10">
    <property type="entry name" value="ACP-like"/>
    <property type="match status" value="2"/>
</dbReference>
<dbReference type="InterPro" id="IPR001227">
    <property type="entry name" value="Ac_transferase_dom_sf"/>
</dbReference>
<dbReference type="SUPFAM" id="SSF55048">
    <property type="entry name" value="Probable ACP-binding domain of malonyl-CoA ACP transacylase"/>
    <property type="match status" value="1"/>
</dbReference>
<evidence type="ECO:0000256" key="3">
    <source>
        <dbReference type="ARBA" id="ARBA00022553"/>
    </source>
</evidence>
<dbReference type="Pfam" id="PF02801">
    <property type="entry name" value="Ketoacyl-synt_C"/>
    <property type="match status" value="1"/>
</dbReference>
<accession>A0A1G8J2J9</accession>
<dbReference type="Pfam" id="PF00109">
    <property type="entry name" value="ketoacyl-synt"/>
    <property type="match status" value="1"/>
</dbReference>
<sequence>MHNYSGIEVAIIGMAGQFPGANNINEFWDNLKNGVESIKFFEDEELLAEGEDKNTIKNPNYVKANAFLSDKEYFDGAFFGYTPAEVKLMDPQIRLFHENCWKALEDAGYINTGNQKIGLFAGASSNVNWLNYSMFTNLDNEVDHFSAFRLRDATFMCSRVSYLMNLQGPSIYVNTACSTSLVAVQRACMSLLLRECKIALAGGITIKNYSKKGYVYEEGMIDSRDGHCRAFDSEADGTVGGEGVGIVVLKRLADAIEDGDHIYAVIRGSGVNNDGSQKIAYSAPSVDGQSQAILKALSMAKVPAESISYVEAHGTATKLGDPIEIEGLNNSFGLSEKKYCAIGSVKTNIGHLDIASGVAGLIKTAMSLENRQIPASLNFKSHNPKINFTESPFYVNTELTEWKNDQYPLRAGVSSFGIGGTNAHVILEEAPSPKISSRSREHQLLVFSAKTKASLERSLNEFKTYFKTNPKAKLADVAHTLQFGRVPMNYRISVAAKDFEDAVEMLDAVKVKDRGILENQKQTIAFMFPGYGSQYAGMCKDLYASEAAFKKSVDECIAIVKNKFNKDLSPFLLADEGSEWAGKINEIEFSQPMLFVIEYALAQTLIQWGIKPDIVGGHSTGKYVAACISNVFSLEDALMLIVKRAELMQKVSKGSMLSVSISEQELLPLLKDFNDISLAAVNSSELCVVSGKDEDVENFSHFLEQKGYMCKPLAASHAYHSYMMDEILEEFEAVIKKIKISPQQIPFLSNLSGGLATDDEIAQPEYWVKHIRETVRFSDNVEEILKNKKAVILEVGPGKVLTSLVNSNKFKNDGHTVINLVRHPNEEIDDQKNLISALGKMWEQGVDIDWKNLYNPDETRLKVSLPTYSFDKVSYPVNVDAFKMILNHSVHTIGDSSSWYYASSWKKVSLLKKEYTHDEHTLIFSDNSGVGELLFQKLTMEGEKVTMVKKSDKYSQDKQELYHIDPENEDHYQQLFNDLTGEGKKATQIIYAWPVAKTESQNQDTADKEFYHLVNVAKYIKNTVHAENKKLVLITNDLHSITGYESLEIKKSAQLGLLKVISQECIGFSTSHIDISLHHMLNESDIQCLTDEIKYIQTGKTVSLRNSNRWEQIFDRHKIEETTEQKAFREGGVYMISGGLGNLGYNLSEYLIKNYNAKVILLGRSILPQRDQWDSEKNNLAVNRMLNLESLGDVFYYDCNIANENSLKETVHKAEEKFGTINGIIHAAGIVSESSINMFDLLSKDGYQEHFDAKIKGIVNLDIAFKDKPLDFCFIVSSLSSILGGLGFGGYASANTFIDYFVSEKRNVKDPRNWICVNFEALDFAEIPEDPNNLNISEIFEVVEQSLVMSELSPIVISKRDLQLRIDEWVTRNGNNTKENDASDHNALYESLAIAGGDISNAIEFTMRTLWEDFFGKSVEPEDDFFEIGGDSLKALTVIRKILAVFSIEISIKEFFDNSTLEKVSKLILNRKEQGIAEIKSMPIPKAEAKEYYPLSSVQKRSYFIHEFSKTSLAYNLPRIVKLKGKIDINHITDIFRQLFDRHESLRTYFVQENGVPVQKIQDSVSFGISIYKAEENNESDIINEFIAPFKLDSCPLMRVGIIELGPEEHMLMVDNHHIISDAISQGILIYDFMRLYNNETLPELKIQYKDYVEWQLSEERMQKIIEQKYFWNDQFSDEFSYLELPTDFARPLVSSYTGEAINIELTSQETKGLKKLAEKEKVTNYMLLLSVFNIFMSKLSNQEDIIVGSPVAGRQHSDLDNVIGDFVNVLPIRNFPKGNLKFSEFLSEVKTNAIACFDNQEYPFEELVDDLNVKRSTNRNPLFDVFFEYQTISEDTELKIPGLELANFNNFEEKALTVSKFDMMFSAVESSDGSELYLRLEYSYDLFKRETIERFIGYYKKIVNAVVNNPEILISDIILHEQEDQEWIYNENKTSTAESKETIVELFENQFIRTPEQIAIQDDSKVLSFEDLKKASDRIAAYLTEVKGIKPGDLVGVMLDRNIDLVPTILGVLKTGAAFVPIDIKSPAERVNSIAAESELKLLITMSKYIDSVTVHTLKLDEEANLIKEYKSIPYKPDSIDHQSIAYVLFTSGSTGKPKGVMIEHHSLVNYIKFAESQYVNGLKSTFPLFTSISFDLTITSIFTPLVTGNTIVMFPEDENESLVEKVFQNNEIDVIKLTPSHLKIVKEINFDNSNDSRRIIVGGEDLETRLAQEIFNKFEGSIEIYNEYGPTEATVGCMICRFRPEEDFHSVPIGVPVDNTQIYLLDGSLKPVPVGVKGELYVAGAGIARGYLNNEELTQEKFLENPFIKGQKMYKTGDLAVRLADGNILFKGRIDDQIKIRGYRIELGEIENKMFGFQGIKEAVVMAKETDNDKSLVAYYVSDVEINDENLKNYLLTVLPDYMIPVNYIALDKLPLTKNGKLDKKALPDVDVESAYKAPSNELEYMLVDIFANILKLEKDTISTTKSFFELGGNSIKVILLISNIKKVKDIKLTLKNVFDHPSVEEIAKIIEQSKQENITSIPKVEKRDFYPSSSAQERMYYQQSLDPDNLAWNISTALQINNEADIPKLSDALQKLIDRHEALRTSFSLSEDGVVQKINSSVSLKLDVIKENDFISQSDAFIDFVRPFSLSEESLLRCALFITKEGGNILFIDVHHIICDGISLDILIKDFKALYEDQELKPLDLRYIDFAVWQRNVNGQMEKHKDYWKKKLSGQLPRLELPTLQDRENVEVFTVSTSVLEIKGELYENIKRFTSDTKVSNFMFLLSVYYLLLSKTSQNPDVIIGTDAIGRTHPELNNLVGTFVNILPLRIHVDSDTSYLDFLSKVKECVLGAFDHQDFQFDQMVALIDETQKTLRNPIVDVHFAVSDTVDGEEELNALHLTPILIQKEVRTSPYEFKIEANENNSQMNIVFIYSDDLYDENIINILKNYFYNILNSVLQDVSVQIENIELDSCSILS</sequence>
<dbReference type="PANTHER" id="PTHR45527:SF1">
    <property type="entry name" value="FATTY ACID SYNTHASE"/>
    <property type="match status" value="1"/>
</dbReference>
<dbReference type="CDD" id="cd19531">
    <property type="entry name" value="LCL_NRPS-like"/>
    <property type="match status" value="2"/>
</dbReference>
<dbReference type="PANTHER" id="PTHR45527">
    <property type="entry name" value="NONRIBOSOMAL PEPTIDE SYNTHETASE"/>
    <property type="match status" value="1"/>
</dbReference>
<dbReference type="GO" id="GO:0004315">
    <property type="term" value="F:3-oxoacyl-[acyl-carrier-protein] synthase activity"/>
    <property type="evidence" value="ECO:0007669"/>
    <property type="project" value="InterPro"/>
</dbReference>